<protein>
    <submittedName>
        <fullName evidence="1">Uncharacterized protein</fullName>
    </submittedName>
</protein>
<reference evidence="2" key="1">
    <citation type="submission" date="2020-05" db="EMBL/GenBank/DDBJ databases">
        <title>Frigoriglobus tundricola gen. nov., sp. nov., a psychrotolerant cellulolytic planctomycete of the family Gemmataceae with two divergent copies of 16S rRNA gene.</title>
        <authorList>
            <person name="Kulichevskaya I.S."/>
            <person name="Ivanova A.A."/>
            <person name="Naumoff D.G."/>
            <person name="Beletsky A.V."/>
            <person name="Rijpstra W.I.C."/>
            <person name="Sinninghe Damste J.S."/>
            <person name="Mardanov A.V."/>
            <person name="Ravin N.V."/>
            <person name="Dedysh S.N."/>
        </authorList>
    </citation>
    <scope>NUCLEOTIDE SEQUENCE [LARGE SCALE GENOMIC DNA]</scope>
    <source>
        <strain evidence="2">PL17</strain>
    </source>
</reference>
<dbReference type="InterPro" id="IPR043129">
    <property type="entry name" value="ATPase_NBD"/>
</dbReference>
<keyword evidence="2" id="KW-1185">Reference proteome</keyword>
<proteinExistence type="predicted"/>
<accession>A0A6M5Z3P0</accession>
<dbReference type="SUPFAM" id="SSF53067">
    <property type="entry name" value="Actin-like ATPase domain"/>
    <property type="match status" value="1"/>
</dbReference>
<evidence type="ECO:0000313" key="2">
    <source>
        <dbReference type="Proteomes" id="UP000503447"/>
    </source>
</evidence>
<sequence>MAERVFCVDFGSAYTKVALRRDPTADSALLACAGADVDFWVPTVVAVDRRGADPRLEFGDRAADLRSGGGIDVYTNFKKDLFTAPTSAPGKPVVSPLDALLQSEEFVTLAARYGVQSPQVAALRSMAAAARTLVAGPGERVVSLEGHRQANAVKLVYNFFLWLRKQVLDACARLPASGLKFEDFPVRVTVPAVAPSSDLASHPSCKLLREALHRAGWPLHAEQPFVAEPEANAIGILTKAANALTRSGRVNLGQMFNKGPLITVMKGDHNYPTYRALVIDVGAYTTDLAALFIDTGGNPVETADGAGFGVTQRSVPFGVSDLDQSVRAALPPDKKAWLESAPHKEFQTFQRTYSGESKGYRVAGLGVIGGEPDRPALSACLDQFTQRLTDEVTKFCAALPSVSMQELVLTGGGNNIPAVRDALIAAAQTGGVRFVKTHAPDLKRGKAGAPLVDKLDETFARGGSALGGASLYFERSYY</sequence>
<dbReference type="Proteomes" id="UP000503447">
    <property type="component" value="Chromosome"/>
</dbReference>
<gene>
    <name evidence="1" type="ORF">FTUN_7708</name>
</gene>
<dbReference type="KEGG" id="ftj:FTUN_7708"/>
<dbReference type="Gene3D" id="3.30.420.40">
    <property type="match status" value="1"/>
</dbReference>
<evidence type="ECO:0000313" key="1">
    <source>
        <dbReference type="EMBL" id="QJX00084.1"/>
    </source>
</evidence>
<dbReference type="AlphaFoldDB" id="A0A6M5Z3P0"/>
<name>A0A6M5Z3P0_9BACT</name>
<organism evidence="1 2">
    <name type="scientific">Frigoriglobus tundricola</name>
    <dbReference type="NCBI Taxonomy" id="2774151"/>
    <lineage>
        <taxon>Bacteria</taxon>
        <taxon>Pseudomonadati</taxon>
        <taxon>Planctomycetota</taxon>
        <taxon>Planctomycetia</taxon>
        <taxon>Gemmatales</taxon>
        <taxon>Gemmataceae</taxon>
        <taxon>Frigoriglobus</taxon>
    </lineage>
</organism>
<dbReference type="RefSeq" id="WP_171474912.1">
    <property type="nucleotide sequence ID" value="NZ_CP053452.2"/>
</dbReference>
<dbReference type="EMBL" id="CP053452">
    <property type="protein sequence ID" value="QJX00084.1"/>
    <property type="molecule type" value="Genomic_DNA"/>
</dbReference>